<dbReference type="Gene3D" id="2.60.120.10">
    <property type="entry name" value="Jelly Rolls"/>
    <property type="match status" value="1"/>
</dbReference>
<dbReference type="GO" id="GO:0003700">
    <property type="term" value="F:DNA-binding transcription factor activity"/>
    <property type="evidence" value="ECO:0007669"/>
    <property type="project" value="TreeGrafter"/>
</dbReference>
<accession>A0A2T8HTX9</accession>
<evidence type="ECO:0000256" key="1">
    <source>
        <dbReference type="ARBA" id="ARBA00023125"/>
    </source>
</evidence>
<dbReference type="OrthoDB" id="9814751at2"/>
<dbReference type="PROSITE" id="PS50943">
    <property type="entry name" value="HTH_CROC1"/>
    <property type="match status" value="1"/>
</dbReference>
<dbReference type="SMART" id="SM00530">
    <property type="entry name" value="HTH_XRE"/>
    <property type="match status" value="1"/>
</dbReference>
<dbReference type="PANTHER" id="PTHR46797">
    <property type="entry name" value="HTH-TYPE TRANSCRIPTIONAL REGULATOR"/>
    <property type="match status" value="1"/>
</dbReference>
<dbReference type="Pfam" id="PF07883">
    <property type="entry name" value="Cupin_2"/>
    <property type="match status" value="1"/>
</dbReference>
<dbReference type="InterPro" id="IPR010982">
    <property type="entry name" value="Lambda_DNA-bd_dom_sf"/>
</dbReference>
<dbReference type="InterPro" id="IPR013096">
    <property type="entry name" value="Cupin_2"/>
</dbReference>
<proteinExistence type="predicted"/>
<reference evidence="3 4" key="1">
    <citation type="submission" date="2018-04" db="EMBL/GenBank/DDBJ databases">
        <title>Pararhodobacter oceanense sp. nov., isolated from marine intertidal sediment.</title>
        <authorList>
            <person name="Wang X.-L."/>
            <person name="Du Z.-J."/>
        </authorList>
    </citation>
    <scope>NUCLEOTIDE SEQUENCE [LARGE SCALE GENOMIC DNA]</scope>
    <source>
        <strain evidence="3 4">AM505</strain>
    </source>
</reference>
<evidence type="ECO:0000259" key="2">
    <source>
        <dbReference type="PROSITE" id="PS50943"/>
    </source>
</evidence>
<evidence type="ECO:0000313" key="3">
    <source>
        <dbReference type="EMBL" id="PVH28836.1"/>
    </source>
</evidence>
<dbReference type="CDD" id="cd02209">
    <property type="entry name" value="cupin_XRE_C"/>
    <property type="match status" value="1"/>
</dbReference>
<protein>
    <submittedName>
        <fullName evidence="3">XRE family transcriptional regulator</fullName>
    </submittedName>
</protein>
<organism evidence="3 4">
    <name type="scientific">Pararhodobacter oceanensis</name>
    <dbReference type="NCBI Taxonomy" id="2172121"/>
    <lineage>
        <taxon>Bacteria</taxon>
        <taxon>Pseudomonadati</taxon>
        <taxon>Pseudomonadota</taxon>
        <taxon>Alphaproteobacteria</taxon>
        <taxon>Rhodobacterales</taxon>
        <taxon>Paracoccaceae</taxon>
        <taxon>Pararhodobacter</taxon>
    </lineage>
</organism>
<gene>
    <name evidence="3" type="ORF">DDE20_11760</name>
</gene>
<dbReference type="GO" id="GO:0005829">
    <property type="term" value="C:cytosol"/>
    <property type="evidence" value="ECO:0007669"/>
    <property type="project" value="TreeGrafter"/>
</dbReference>
<evidence type="ECO:0000313" key="4">
    <source>
        <dbReference type="Proteomes" id="UP000245911"/>
    </source>
</evidence>
<keyword evidence="4" id="KW-1185">Reference proteome</keyword>
<dbReference type="InterPro" id="IPR014710">
    <property type="entry name" value="RmlC-like_jellyroll"/>
</dbReference>
<dbReference type="RefSeq" id="WP_116558681.1">
    <property type="nucleotide sequence ID" value="NZ_QDKM01000004.1"/>
</dbReference>
<dbReference type="InterPro" id="IPR011051">
    <property type="entry name" value="RmlC_Cupin_sf"/>
</dbReference>
<keyword evidence="1" id="KW-0238">DNA-binding</keyword>
<dbReference type="EMBL" id="QDKM01000004">
    <property type="protein sequence ID" value="PVH28836.1"/>
    <property type="molecule type" value="Genomic_DNA"/>
</dbReference>
<sequence>MSTADTKADAERLGAEIREVRKARGMTLKDLSAQLSCSAAYLSRIELGTARVSKALLDEISAALQVDADWFFPKRPGAGPLESRHVVRAENRRPLSGMYTRSKEELGFEDALLSSTLSGQCYLILSRFPPCEGAPPEPPEPLEGYAFEGEQHAIVLSGEVELRLGDEVIVLRAGDSFSYPATIAHRFRNRRSEEATMVWAMSPVRITW</sequence>
<dbReference type="CDD" id="cd00093">
    <property type="entry name" value="HTH_XRE"/>
    <property type="match status" value="1"/>
</dbReference>
<dbReference type="Gene3D" id="1.10.260.40">
    <property type="entry name" value="lambda repressor-like DNA-binding domains"/>
    <property type="match status" value="1"/>
</dbReference>
<name>A0A2T8HTX9_9RHOB</name>
<dbReference type="AlphaFoldDB" id="A0A2T8HTX9"/>
<dbReference type="InterPro" id="IPR050807">
    <property type="entry name" value="TransReg_Diox_bact_type"/>
</dbReference>
<dbReference type="Pfam" id="PF01381">
    <property type="entry name" value="HTH_3"/>
    <property type="match status" value="1"/>
</dbReference>
<dbReference type="InterPro" id="IPR001387">
    <property type="entry name" value="Cro/C1-type_HTH"/>
</dbReference>
<dbReference type="GO" id="GO:0003677">
    <property type="term" value="F:DNA binding"/>
    <property type="evidence" value="ECO:0007669"/>
    <property type="project" value="UniProtKB-KW"/>
</dbReference>
<comment type="caution">
    <text evidence="3">The sequence shown here is derived from an EMBL/GenBank/DDBJ whole genome shotgun (WGS) entry which is preliminary data.</text>
</comment>
<dbReference type="Proteomes" id="UP000245911">
    <property type="component" value="Unassembled WGS sequence"/>
</dbReference>
<dbReference type="PANTHER" id="PTHR46797:SF1">
    <property type="entry name" value="METHYLPHOSPHONATE SYNTHASE"/>
    <property type="match status" value="1"/>
</dbReference>
<feature type="domain" description="HTH cro/C1-type" evidence="2">
    <location>
        <begin position="17"/>
        <end position="71"/>
    </location>
</feature>
<dbReference type="SUPFAM" id="SSF51182">
    <property type="entry name" value="RmlC-like cupins"/>
    <property type="match status" value="1"/>
</dbReference>